<keyword evidence="3" id="KW-1185">Reference proteome</keyword>
<dbReference type="AlphaFoldDB" id="A0A521G2H5"/>
<organism evidence="2 3">
    <name type="scientific">Candidatus Electronema aureum</name>
    <dbReference type="NCBI Taxonomy" id="2005002"/>
    <lineage>
        <taxon>Bacteria</taxon>
        <taxon>Pseudomonadati</taxon>
        <taxon>Thermodesulfobacteriota</taxon>
        <taxon>Desulfobulbia</taxon>
        <taxon>Desulfobulbales</taxon>
        <taxon>Desulfobulbaceae</taxon>
        <taxon>Candidatus Electronema</taxon>
    </lineage>
</organism>
<accession>A0A521G2H5</accession>
<evidence type="ECO:0000313" key="2">
    <source>
        <dbReference type="EMBL" id="TAA75220.1"/>
    </source>
</evidence>
<protein>
    <submittedName>
        <fullName evidence="2">Uncharacterized protein</fullName>
    </submittedName>
</protein>
<keyword evidence="1" id="KW-0732">Signal</keyword>
<feature type="signal peptide" evidence="1">
    <location>
        <begin position="1"/>
        <end position="24"/>
    </location>
</feature>
<sequence length="326" mass="34243">MKKTIKVALGLSVICLVAAGSAWAGGSNPGDMGMGNVGVNPMMGGMNPMSSGFNMPVNPNSLAGTYAGAGVQSGYGGGMPGGIGMGGTMPGNSGMQQQGGMPMLDLRQVVMQGIQTLPQQQQYNGAIGMANQNLSLLNQSMGNGMSPVNQIRYSVRDQIMTNRVNDISRMGQATFRPMIQPGAVQSMISQIQPWNFPYRFQSAMMPAMIPMVSSPIKQQQMAFMQNGIMSQGFPNVQLPMPAFGPQGMYNNMMPNNQGMMNGGMMQQGGMMNNGGYYPSMNGGMMMGNGMMPGNQGMYNNGMPGGMGMGGMMGGSMMPGGQGMYGY</sequence>
<feature type="chain" id="PRO_5021901527" evidence="1">
    <location>
        <begin position="25"/>
        <end position="326"/>
    </location>
</feature>
<name>A0A521G2H5_9BACT</name>
<dbReference type="Proteomes" id="UP000316238">
    <property type="component" value="Unassembled WGS sequence"/>
</dbReference>
<comment type="caution">
    <text evidence="2">The sequence shown here is derived from an EMBL/GenBank/DDBJ whole genome shotgun (WGS) entry which is preliminary data.</text>
</comment>
<dbReference type="EMBL" id="NQJD01000009">
    <property type="protein sequence ID" value="TAA75220.1"/>
    <property type="molecule type" value="Genomic_DNA"/>
</dbReference>
<evidence type="ECO:0000256" key="1">
    <source>
        <dbReference type="SAM" id="SignalP"/>
    </source>
</evidence>
<gene>
    <name evidence="2" type="ORF">CDV28_10933</name>
</gene>
<evidence type="ECO:0000313" key="3">
    <source>
        <dbReference type="Proteomes" id="UP000316238"/>
    </source>
</evidence>
<reference evidence="2" key="1">
    <citation type="submission" date="2017-07" db="EMBL/GenBank/DDBJ databases">
        <title>The cable genome - Insights into the physiology and evolution of filamentous bacteria capable of sulfide oxidation via long distance electron transfer.</title>
        <authorList>
            <person name="Thorup C."/>
            <person name="Bjerg J.T."/>
            <person name="Schreiber L."/>
            <person name="Nielsen L.P."/>
            <person name="Kjeldsen K.U."/>
            <person name="Boesen T."/>
            <person name="Boggild A."/>
            <person name="Meysman F."/>
            <person name="Geelhoed J."/>
            <person name="Schramm A."/>
        </authorList>
    </citation>
    <scope>NUCLEOTIDE SEQUENCE [LARGE SCALE GENOMIC DNA]</scope>
    <source>
        <strain evidence="2">GS</strain>
    </source>
</reference>
<proteinExistence type="predicted"/>